<dbReference type="SUPFAM" id="SSF54211">
    <property type="entry name" value="Ribosomal protein S5 domain 2-like"/>
    <property type="match status" value="1"/>
</dbReference>
<dbReference type="Pfam" id="PF00288">
    <property type="entry name" value="GHMP_kinases_N"/>
    <property type="match status" value="1"/>
</dbReference>
<dbReference type="InterPro" id="IPR014721">
    <property type="entry name" value="Ribsml_uS5_D2-typ_fold_subgr"/>
</dbReference>
<accession>A0A4V6NZ71</accession>
<organism evidence="3 4">
    <name type="scientific">Hazenella coriacea</name>
    <dbReference type="NCBI Taxonomy" id="1179467"/>
    <lineage>
        <taxon>Bacteria</taxon>
        <taxon>Bacillati</taxon>
        <taxon>Bacillota</taxon>
        <taxon>Bacilli</taxon>
        <taxon>Bacillales</taxon>
        <taxon>Thermoactinomycetaceae</taxon>
        <taxon>Hazenella</taxon>
    </lineage>
</organism>
<protein>
    <submittedName>
        <fullName evidence="3">Threonine kinase</fullName>
    </submittedName>
</protein>
<dbReference type="InterPro" id="IPR020568">
    <property type="entry name" value="Ribosomal_Su5_D2-typ_SF"/>
</dbReference>
<keyword evidence="4" id="KW-1185">Reference proteome</keyword>
<proteinExistence type="predicted"/>
<keyword evidence="1 3" id="KW-0418">Kinase</keyword>
<reference evidence="3 4" key="1">
    <citation type="submission" date="2019-03" db="EMBL/GenBank/DDBJ databases">
        <title>Genomic Encyclopedia of Type Strains, Phase IV (KMG-IV): sequencing the most valuable type-strain genomes for metagenomic binning, comparative biology and taxonomic classification.</title>
        <authorList>
            <person name="Goeker M."/>
        </authorList>
    </citation>
    <scope>NUCLEOTIDE SEQUENCE [LARGE SCALE GENOMIC DNA]</scope>
    <source>
        <strain evidence="3 4">DSM 45707</strain>
    </source>
</reference>
<dbReference type="InterPro" id="IPR006204">
    <property type="entry name" value="GHMP_kinase_N_dom"/>
</dbReference>
<comment type="caution">
    <text evidence="3">The sequence shown here is derived from an EMBL/GenBank/DDBJ whole genome shotgun (WGS) entry which is preliminary data.</text>
</comment>
<evidence type="ECO:0000259" key="2">
    <source>
        <dbReference type="Pfam" id="PF00288"/>
    </source>
</evidence>
<keyword evidence="1 3" id="KW-0808">Transferase</keyword>
<dbReference type="GO" id="GO:0005524">
    <property type="term" value="F:ATP binding"/>
    <property type="evidence" value="ECO:0007669"/>
    <property type="project" value="InterPro"/>
</dbReference>
<dbReference type="Gene3D" id="3.30.230.10">
    <property type="match status" value="1"/>
</dbReference>
<dbReference type="GO" id="GO:0016301">
    <property type="term" value="F:kinase activity"/>
    <property type="evidence" value="ECO:0007669"/>
    <property type="project" value="UniProtKB-KW"/>
</dbReference>
<evidence type="ECO:0000313" key="3">
    <source>
        <dbReference type="EMBL" id="TCS92397.1"/>
    </source>
</evidence>
<sequence>MSVSQQPVSKISSSSYRIGTGQSFGTFGELLQGVFEDETNFLVTLPIARYSKASFISHVEIEEIEVFPSYKKKSQQLASQILHHFGLPAGGYLKIESELPEGKGLASSSADLVATARSIEECFQIEIPMELLETLMSKIEPSDGVMYPGIVSYCHRKVELYRFMGSLPSITIIGIDEGGEVDTLDFNRIPKEFTLEEKKEYFQLHQQITLAIQEQDLETVGKVATRSAVLNQRFQPKANLDLIMELSDSIGGLGVAVAHSGTYLGLLLSSIDPQYEEKYRKAYEYLSKLDKEMLICHSLNFEEGLESC</sequence>
<evidence type="ECO:0000313" key="4">
    <source>
        <dbReference type="Proteomes" id="UP000294937"/>
    </source>
</evidence>
<gene>
    <name evidence="3" type="ORF">EDD58_11220</name>
</gene>
<dbReference type="EMBL" id="SMAG01000012">
    <property type="protein sequence ID" value="TCS92397.1"/>
    <property type="molecule type" value="Genomic_DNA"/>
</dbReference>
<feature type="domain" description="GHMP kinase N-terminal" evidence="2">
    <location>
        <begin position="78"/>
        <end position="141"/>
    </location>
</feature>
<dbReference type="InterPro" id="IPR012363">
    <property type="entry name" value="PduX"/>
</dbReference>
<dbReference type="PIRSF" id="PIRSF033887">
    <property type="entry name" value="PduX"/>
    <property type="match status" value="1"/>
</dbReference>
<evidence type="ECO:0000256" key="1">
    <source>
        <dbReference type="ARBA" id="ARBA00022777"/>
    </source>
</evidence>
<dbReference type="AlphaFoldDB" id="A0A4V6NZ71"/>
<dbReference type="RefSeq" id="WP_207903313.1">
    <property type="nucleotide sequence ID" value="NZ_SMAG01000012.1"/>
</dbReference>
<dbReference type="Proteomes" id="UP000294937">
    <property type="component" value="Unassembled WGS sequence"/>
</dbReference>
<name>A0A4V6NZ71_9BACL</name>